<name>A0AB33K3N1_9ACTN</name>
<evidence type="ECO:0000256" key="1">
    <source>
        <dbReference type="SAM" id="MobiDB-lite"/>
    </source>
</evidence>
<feature type="region of interest" description="Disordered" evidence="1">
    <location>
        <begin position="166"/>
        <end position="185"/>
    </location>
</feature>
<evidence type="ECO:0000313" key="2">
    <source>
        <dbReference type="EMBL" id="BFP48401.1"/>
    </source>
</evidence>
<accession>A0AB33K3N1</accession>
<dbReference type="GO" id="GO:0004252">
    <property type="term" value="F:serine-type endopeptidase activity"/>
    <property type="evidence" value="ECO:0007669"/>
    <property type="project" value="InterPro"/>
</dbReference>
<dbReference type="SUPFAM" id="SSF52743">
    <property type="entry name" value="Subtilisin-like"/>
    <property type="match status" value="1"/>
</dbReference>
<organism evidence="2">
    <name type="scientific">Kitasatospora sp. CMC57</name>
    <dbReference type="NCBI Taxonomy" id="3231513"/>
    <lineage>
        <taxon>Bacteria</taxon>
        <taxon>Bacillati</taxon>
        <taxon>Actinomycetota</taxon>
        <taxon>Actinomycetes</taxon>
        <taxon>Kitasatosporales</taxon>
        <taxon>Streptomycetaceae</taxon>
        <taxon>Kitasatospora</taxon>
    </lineage>
</organism>
<dbReference type="EMBL" id="AP035881">
    <property type="protein sequence ID" value="BFP48401.1"/>
    <property type="molecule type" value="Genomic_DNA"/>
</dbReference>
<reference evidence="2" key="1">
    <citation type="submission" date="2024-07" db="EMBL/GenBank/DDBJ databases">
        <title>Complete genome sequences of cellulolytic bacteria, Kitasatospora sp. CMC57 and Streptomyces sp. CMC78, isolated from Japanese agricultural soil.</title>
        <authorList>
            <person name="Hashimoto T."/>
            <person name="Ito M."/>
            <person name="Iwamoto M."/>
            <person name="Fukahori D."/>
            <person name="Shoda T."/>
            <person name="Sakoda M."/>
            <person name="Morohoshi T."/>
            <person name="Mitsuboshi M."/>
            <person name="Nishizawa T."/>
        </authorList>
    </citation>
    <scope>NUCLEOTIDE SEQUENCE</scope>
    <source>
        <strain evidence="2">CMC57</strain>
    </source>
</reference>
<dbReference type="InterPro" id="IPR036852">
    <property type="entry name" value="Peptidase_S8/S53_dom_sf"/>
</dbReference>
<gene>
    <name evidence="2" type="ORF">KCMC57_47690</name>
</gene>
<protein>
    <submittedName>
        <fullName evidence="2">Uncharacterized protein</fullName>
    </submittedName>
</protein>
<dbReference type="GO" id="GO:0006508">
    <property type="term" value="P:proteolysis"/>
    <property type="evidence" value="ECO:0007669"/>
    <property type="project" value="InterPro"/>
</dbReference>
<feature type="compositionally biased region" description="Polar residues" evidence="1">
    <location>
        <begin position="173"/>
        <end position="185"/>
    </location>
</feature>
<dbReference type="AlphaFoldDB" id="A0AB33K3N1"/>
<sequence length="185" mass="19642">MAAPASARETFISGTSPAAALVTRRAARLNDLIDQIAVGQALSRHQRVASIKALLIHGTQPLGGLEDADFPVEQCLGYGPLARDLTDGCGANEAVVLFAGTIGANQEQDLEFPLPDGLNIREAKRVEATLAWLSPINWRHRQYRRAALQFVKPSGPILDLGTPVGLSKDTANRGATNNSAPILAD</sequence>
<proteinExistence type="predicted"/>